<reference evidence="1" key="2">
    <citation type="journal article" date="2021" name="PeerJ">
        <title>Extensive microbial diversity within the chicken gut microbiome revealed by metagenomics and culture.</title>
        <authorList>
            <person name="Gilroy R."/>
            <person name="Ravi A."/>
            <person name="Getino M."/>
            <person name="Pursley I."/>
            <person name="Horton D.L."/>
            <person name="Alikhan N.F."/>
            <person name="Baker D."/>
            <person name="Gharbi K."/>
            <person name="Hall N."/>
            <person name="Watson M."/>
            <person name="Adriaenssens E.M."/>
            <person name="Foster-Nyarko E."/>
            <person name="Jarju S."/>
            <person name="Secka A."/>
            <person name="Antonio M."/>
            <person name="Oren A."/>
            <person name="Chaudhuri R.R."/>
            <person name="La Ragione R."/>
            <person name="Hildebrand F."/>
            <person name="Pallen M.J."/>
        </authorList>
    </citation>
    <scope>NUCLEOTIDE SEQUENCE</scope>
    <source>
        <strain evidence="1">10406</strain>
    </source>
</reference>
<dbReference type="InterPro" id="IPR027417">
    <property type="entry name" value="P-loop_NTPase"/>
</dbReference>
<comment type="caution">
    <text evidence="1">The sequence shown here is derived from an EMBL/GenBank/DDBJ whole genome shotgun (WGS) entry which is preliminary data.</text>
</comment>
<dbReference type="Proteomes" id="UP000886857">
    <property type="component" value="Unassembled WGS sequence"/>
</dbReference>
<organism evidence="1 2">
    <name type="scientific">Candidatus Limadaptatus stercoripullorum</name>
    <dbReference type="NCBI Taxonomy" id="2840846"/>
    <lineage>
        <taxon>Bacteria</taxon>
        <taxon>Bacillati</taxon>
        <taxon>Bacillota</taxon>
        <taxon>Clostridia</taxon>
        <taxon>Eubacteriales</taxon>
        <taxon>Candidatus Limadaptatus</taxon>
    </lineage>
</organism>
<dbReference type="AlphaFoldDB" id="A0A9D1SW55"/>
<proteinExistence type="predicted"/>
<dbReference type="EMBL" id="DVOE01000085">
    <property type="protein sequence ID" value="HIU99302.1"/>
    <property type="molecule type" value="Genomic_DNA"/>
</dbReference>
<evidence type="ECO:0000313" key="2">
    <source>
        <dbReference type="Proteomes" id="UP000886857"/>
    </source>
</evidence>
<sequence>MTKTREKDINANDRLRKEFKATIVVGLPASGRSANIVRPLSSEQATFVLDSNETNKLIPEYMGGLGACLVHEEGKMLTEQAFKEFTRGSMKGVNLVIPAVGYDADKLNIKYILPLLDAGYNVEIACTWADAATCANRVVARAIEGGVFIPREVVMCFDDRAVLGAYNEVLATDYGGKRVKRSKYSEIK</sequence>
<reference evidence="1" key="1">
    <citation type="submission" date="2020-10" db="EMBL/GenBank/DDBJ databases">
        <authorList>
            <person name="Gilroy R."/>
        </authorList>
    </citation>
    <scope>NUCLEOTIDE SEQUENCE</scope>
    <source>
        <strain evidence="1">10406</strain>
    </source>
</reference>
<gene>
    <name evidence="1" type="ORF">IAC73_05625</name>
</gene>
<evidence type="ECO:0000313" key="1">
    <source>
        <dbReference type="EMBL" id="HIU99302.1"/>
    </source>
</evidence>
<name>A0A9D1SW55_9FIRM</name>
<accession>A0A9D1SW55</accession>
<protein>
    <submittedName>
        <fullName evidence="1">Uncharacterized protein</fullName>
    </submittedName>
</protein>
<dbReference type="Gene3D" id="3.40.50.300">
    <property type="entry name" value="P-loop containing nucleotide triphosphate hydrolases"/>
    <property type="match status" value="1"/>
</dbReference>